<dbReference type="Pfam" id="PF13231">
    <property type="entry name" value="PMT_2"/>
    <property type="match status" value="1"/>
</dbReference>
<dbReference type="EC" id="2.4.-.-" evidence="10"/>
<dbReference type="InterPro" id="IPR050297">
    <property type="entry name" value="LipidA_mod_glycosyltrf_83"/>
</dbReference>
<dbReference type="InterPro" id="IPR038731">
    <property type="entry name" value="RgtA/B/C-like"/>
</dbReference>
<keyword evidence="2" id="KW-1003">Cell membrane</keyword>
<keyword evidence="3 10" id="KW-0328">Glycosyltransferase</keyword>
<gene>
    <name evidence="10" type="ORF">K1W69_19095</name>
</gene>
<evidence type="ECO:0000256" key="4">
    <source>
        <dbReference type="ARBA" id="ARBA00022679"/>
    </source>
</evidence>
<feature type="transmembrane region" description="Helical" evidence="8">
    <location>
        <begin position="244"/>
        <end position="262"/>
    </location>
</feature>
<sequence length="487" mass="53674">MRLDRSWPIIIIGYFAVQILLRTLIGGALGLDEAQAILDSREYAWGYGPQPPLFNWLQHTVFLVIGESVFSLSLLKNALLCLTYLSLYALLRTTFDRTQAGLATISLMLLPQIAWESQRALTHSVMATTSVMVTALIFWFLNERRSLLWYVLFGLAVGLGCLSKFNYAMIPVALLFAGLSLPEIRATVANWRLAVSGLVAALVLFKPATWMLANRDLALSSTRKFELQQDHGVLSTALSGVSEYFLATALFLVLALVILGLLRLRYGVRPEGDSAEPTLLLKLLVRTVIIAAALTLALVLFSGVTNVKDRWLQPVLVLAAPALVLWTLPRLKAVGHIRLAQVVAVLALVVLAVLPVNMLYGTPRKPSYSAAPIAALTERIAGEYPQARFVYSYNGWLAGNIAYAQPGWTVLTPGRVPRDFKLPDDFVLVWSPENSPFANATARAFQEQFEEAYALGDKTSFAAAYRFRGDTRPFTAAFIPAELSKQQ</sequence>
<feature type="transmembrane region" description="Helical" evidence="8">
    <location>
        <begin position="7"/>
        <end position="31"/>
    </location>
</feature>
<evidence type="ECO:0000256" key="7">
    <source>
        <dbReference type="ARBA" id="ARBA00023136"/>
    </source>
</evidence>
<accession>A0AAE3D1V7</accession>
<feature type="transmembrane region" description="Helical" evidence="8">
    <location>
        <begin position="120"/>
        <end position="141"/>
    </location>
</feature>
<keyword evidence="7 8" id="KW-0472">Membrane</keyword>
<protein>
    <submittedName>
        <fullName evidence="10">Glycosyltransferase family 39 protein</fullName>
        <ecNumber evidence="10">2.4.-.-</ecNumber>
    </submittedName>
</protein>
<evidence type="ECO:0000256" key="2">
    <source>
        <dbReference type="ARBA" id="ARBA00022475"/>
    </source>
</evidence>
<dbReference type="GO" id="GO:0009103">
    <property type="term" value="P:lipopolysaccharide biosynthetic process"/>
    <property type="evidence" value="ECO:0007669"/>
    <property type="project" value="UniProtKB-ARBA"/>
</dbReference>
<keyword evidence="5 8" id="KW-0812">Transmembrane</keyword>
<dbReference type="PANTHER" id="PTHR33908">
    <property type="entry name" value="MANNOSYLTRANSFERASE YKCB-RELATED"/>
    <property type="match status" value="1"/>
</dbReference>
<name>A0AAE3D1V7_9HYPH</name>
<evidence type="ECO:0000256" key="5">
    <source>
        <dbReference type="ARBA" id="ARBA00022692"/>
    </source>
</evidence>
<evidence type="ECO:0000256" key="6">
    <source>
        <dbReference type="ARBA" id="ARBA00022989"/>
    </source>
</evidence>
<comment type="subcellular location">
    <subcellularLocation>
        <location evidence="1">Cell membrane</location>
        <topology evidence="1">Multi-pass membrane protein</topology>
    </subcellularLocation>
</comment>
<feature type="transmembrane region" description="Helical" evidence="8">
    <location>
        <begin position="283"/>
        <end position="305"/>
    </location>
</feature>
<feature type="transmembrane region" description="Helical" evidence="8">
    <location>
        <begin position="191"/>
        <end position="213"/>
    </location>
</feature>
<feature type="transmembrane region" description="Helical" evidence="8">
    <location>
        <begin position="69"/>
        <end position="91"/>
    </location>
</feature>
<comment type="caution">
    <text evidence="10">The sequence shown here is derived from an EMBL/GenBank/DDBJ whole genome shotgun (WGS) entry which is preliminary data.</text>
</comment>
<dbReference type="GO" id="GO:0005886">
    <property type="term" value="C:plasma membrane"/>
    <property type="evidence" value="ECO:0007669"/>
    <property type="project" value="UniProtKB-SubCell"/>
</dbReference>
<evidence type="ECO:0000256" key="3">
    <source>
        <dbReference type="ARBA" id="ARBA00022676"/>
    </source>
</evidence>
<dbReference type="EMBL" id="JAICBX010000004">
    <property type="protein sequence ID" value="MBW8639309.1"/>
    <property type="molecule type" value="Genomic_DNA"/>
</dbReference>
<dbReference type="Proteomes" id="UP001196509">
    <property type="component" value="Unassembled WGS sequence"/>
</dbReference>
<feature type="transmembrane region" description="Helical" evidence="8">
    <location>
        <begin position="311"/>
        <end position="328"/>
    </location>
</feature>
<evidence type="ECO:0000259" key="9">
    <source>
        <dbReference type="Pfam" id="PF13231"/>
    </source>
</evidence>
<feature type="transmembrane region" description="Helical" evidence="8">
    <location>
        <begin position="340"/>
        <end position="360"/>
    </location>
</feature>
<dbReference type="RefSeq" id="WP_220230047.1">
    <property type="nucleotide sequence ID" value="NZ_JAICBX010000004.1"/>
</dbReference>
<evidence type="ECO:0000313" key="10">
    <source>
        <dbReference type="EMBL" id="MBW8639309.1"/>
    </source>
</evidence>
<evidence type="ECO:0000256" key="1">
    <source>
        <dbReference type="ARBA" id="ARBA00004651"/>
    </source>
</evidence>
<organism evidence="10 11">
    <name type="scientific">Flavimaribacter sediminis</name>
    <dbReference type="NCBI Taxonomy" id="2865987"/>
    <lineage>
        <taxon>Bacteria</taxon>
        <taxon>Pseudomonadati</taxon>
        <taxon>Pseudomonadota</taxon>
        <taxon>Alphaproteobacteria</taxon>
        <taxon>Hyphomicrobiales</taxon>
        <taxon>Rhizobiaceae</taxon>
        <taxon>Flavimaribacter</taxon>
    </lineage>
</organism>
<evidence type="ECO:0000256" key="8">
    <source>
        <dbReference type="SAM" id="Phobius"/>
    </source>
</evidence>
<proteinExistence type="predicted"/>
<feature type="domain" description="Glycosyltransferase RgtA/B/C/D-like" evidence="9">
    <location>
        <begin position="50"/>
        <end position="208"/>
    </location>
</feature>
<keyword evidence="6 8" id="KW-1133">Transmembrane helix</keyword>
<keyword evidence="4 10" id="KW-0808">Transferase</keyword>
<evidence type="ECO:0000313" key="11">
    <source>
        <dbReference type="Proteomes" id="UP001196509"/>
    </source>
</evidence>
<keyword evidence="11" id="KW-1185">Reference proteome</keyword>
<dbReference type="PANTHER" id="PTHR33908:SF11">
    <property type="entry name" value="MEMBRANE PROTEIN"/>
    <property type="match status" value="1"/>
</dbReference>
<dbReference type="AlphaFoldDB" id="A0AAE3D1V7"/>
<feature type="transmembrane region" description="Helical" evidence="8">
    <location>
        <begin position="147"/>
        <end position="179"/>
    </location>
</feature>
<dbReference type="GO" id="GO:0016763">
    <property type="term" value="F:pentosyltransferase activity"/>
    <property type="evidence" value="ECO:0007669"/>
    <property type="project" value="TreeGrafter"/>
</dbReference>
<reference evidence="10" key="1">
    <citation type="submission" date="2021-08" db="EMBL/GenBank/DDBJ databases">
        <title>Hoeflea bacterium WL0058 sp. nov., isolated from the sediment.</title>
        <authorList>
            <person name="Wang L."/>
            <person name="Zhang D."/>
        </authorList>
    </citation>
    <scope>NUCLEOTIDE SEQUENCE</scope>
    <source>
        <strain evidence="10">WL0058</strain>
    </source>
</reference>